<feature type="compositionally biased region" description="Low complexity" evidence="1">
    <location>
        <begin position="16"/>
        <end position="26"/>
    </location>
</feature>
<accession>A0A0L0VD95</accession>
<dbReference type="AlphaFoldDB" id="A0A0L0VD95"/>
<dbReference type="InterPro" id="IPR058913">
    <property type="entry name" value="Integrase_dom_put"/>
</dbReference>
<dbReference type="STRING" id="1165861.A0A0L0VD95"/>
<sequence>MQPSDLPDISNEEFEGSSASSSVSYPDRSDFPDILSESDIKEAIASLVSQGQPGSEILRFLQQECGVPISLRTLNRWRAEWGLRNCDLPKQPLSYNLSPQIKASILCSHQQQFTVSQMRSRLTEDTGQEVSHRTIERYLACLDLKQQRNDIADGKVNREEAKSLIDHAVTQLLSNSAGYRRMRQILIQEYQTHIPRLLVNKLLGELDAQGMAERLRHACKRRVFRVDGPNHIWSADGHDKLKPYGITVYGFIDAWSRKILGMYAHVTNNDPRHVGVYFLQLAAASGGIPLKVTTDHGTETMDKAAYQIQLTQNYGGITFQEANTHMHFTKSIHNQKIESLWSRMMKEHNRAVIDIILKEMEDGSYNQDNKVQRQAHY</sequence>
<dbReference type="PANTHER" id="PTHR46177:SF1">
    <property type="entry name" value="INTEGRASE CATALYTIC DOMAIN-CONTAINING PROTEIN"/>
    <property type="match status" value="1"/>
</dbReference>
<dbReference type="InterPro" id="IPR036397">
    <property type="entry name" value="RNaseH_sf"/>
</dbReference>
<dbReference type="SUPFAM" id="SSF53098">
    <property type="entry name" value="Ribonuclease H-like"/>
    <property type="match status" value="1"/>
</dbReference>
<dbReference type="EMBL" id="AJIL01000072">
    <property type="protein sequence ID" value="KNE97151.1"/>
    <property type="molecule type" value="Genomic_DNA"/>
</dbReference>
<keyword evidence="4" id="KW-1185">Reference proteome</keyword>
<protein>
    <recommendedName>
        <fullName evidence="2">Integrase core domain-containing protein</fullName>
    </recommendedName>
</protein>
<organism evidence="3 4">
    <name type="scientific">Puccinia striiformis f. sp. tritici PST-78</name>
    <dbReference type="NCBI Taxonomy" id="1165861"/>
    <lineage>
        <taxon>Eukaryota</taxon>
        <taxon>Fungi</taxon>
        <taxon>Dikarya</taxon>
        <taxon>Basidiomycota</taxon>
        <taxon>Pucciniomycotina</taxon>
        <taxon>Pucciniomycetes</taxon>
        <taxon>Pucciniales</taxon>
        <taxon>Pucciniaceae</taxon>
        <taxon>Puccinia</taxon>
    </lineage>
</organism>
<proteinExistence type="predicted"/>
<feature type="region of interest" description="Disordered" evidence="1">
    <location>
        <begin position="1"/>
        <end position="30"/>
    </location>
</feature>
<dbReference type="Gene3D" id="3.30.420.10">
    <property type="entry name" value="Ribonuclease H-like superfamily/Ribonuclease H"/>
    <property type="match status" value="1"/>
</dbReference>
<evidence type="ECO:0000259" key="2">
    <source>
        <dbReference type="Pfam" id="PF24764"/>
    </source>
</evidence>
<name>A0A0L0VD95_9BASI</name>
<reference evidence="4" key="1">
    <citation type="submission" date="2014-03" db="EMBL/GenBank/DDBJ databases">
        <title>The Genome Sequence of Puccinia striiformis f. sp. tritici PST-78.</title>
        <authorList>
            <consortium name="The Broad Institute Genome Sequencing Platform"/>
            <person name="Cuomo C."/>
            <person name="Hulbert S."/>
            <person name="Chen X."/>
            <person name="Walker B."/>
            <person name="Young S.K."/>
            <person name="Zeng Q."/>
            <person name="Gargeya S."/>
            <person name="Fitzgerald M."/>
            <person name="Haas B."/>
            <person name="Abouelleil A."/>
            <person name="Alvarado L."/>
            <person name="Arachchi H.M."/>
            <person name="Berlin A.M."/>
            <person name="Chapman S.B."/>
            <person name="Goldberg J."/>
            <person name="Griggs A."/>
            <person name="Gujja S."/>
            <person name="Hansen M."/>
            <person name="Howarth C."/>
            <person name="Imamovic A."/>
            <person name="Larimer J."/>
            <person name="McCowan C."/>
            <person name="Montmayeur A."/>
            <person name="Murphy C."/>
            <person name="Neiman D."/>
            <person name="Pearson M."/>
            <person name="Priest M."/>
            <person name="Roberts A."/>
            <person name="Saif S."/>
            <person name="Shea T."/>
            <person name="Sisk P."/>
            <person name="Sykes S."/>
            <person name="Wortman J."/>
            <person name="Nusbaum C."/>
            <person name="Birren B."/>
        </authorList>
    </citation>
    <scope>NUCLEOTIDE SEQUENCE [LARGE SCALE GENOMIC DNA]</scope>
    <source>
        <strain evidence="4">race PST-78</strain>
    </source>
</reference>
<gene>
    <name evidence="3" type="ORF">PSTG_09578</name>
</gene>
<evidence type="ECO:0000313" key="3">
    <source>
        <dbReference type="EMBL" id="KNE97151.1"/>
    </source>
</evidence>
<dbReference type="OrthoDB" id="5392716at2759"/>
<dbReference type="PANTHER" id="PTHR46177">
    <property type="entry name" value="INTEGRASE CATALYTIC DOMAIN-CONTAINING PROTEIN"/>
    <property type="match status" value="1"/>
</dbReference>
<feature type="domain" description="Integrase core" evidence="2">
    <location>
        <begin position="223"/>
        <end position="370"/>
    </location>
</feature>
<dbReference type="Pfam" id="PF24764">
    <property type="entry name" value="rva_4"/>
    <property type="match status" value="1"/>
</dbReference>
<evidence type="ECO:0000313" key="4">
    <source>
        <dbReference type="Proteomes" id="UP000054564"/>
    </source>
</evidence>
<dbReference type="GO" id="GO:0003676">
    <property type="term" value="F:nucleic acid binding"/>
    <property type="evidence" value="ECO:0007669"/>
    <property type="project" value="InterPro"/>
</dbReference>
<evidence type="ECO:0000256" key="1">
    <source>
        <dbReference type="SAM" id="MobiDB-lite"/>
    </source>
</evidence>
<comment type="caution">
    <text evidence="3">The sequence shown here is derived from an EMBL/GenBank/DDBJ whole genome shotgun (WGS) entry which is preliminary data.</text>
</comment>
<dbReference type="InterPro" id="IPR012337">
    <property type="entry name" value="RNaseH-like_sf"/>
</dbReference>
<dbReference type="Proteomes" id="UP000054564">
    <property type="component" value="Unassembled WGS sequence"/>
</dbReference>